<dbReference type="GO" id="GO:0009245">
    <property type="term" value="P:lipid A biosynthetic process"/>
    <property type="evidence" value="ECO:0007669"/>
    <property type="project" value="UniProtKB-KW"/>
</dbReference>
<dbReference type="InterPro" id="IPR003758">
    <property type="entry name" value="LpxK"/>
</dbReference>
<evidence type="ECO:0000256" key="8">
    <source>
        <dbReference type="ARBA" id="ARBA00022840"/>
    </source>
</evidence>
<dbReference type="NCBIfam" id="TIGR00682">
    <property type="entry name" value="lpxK"/>
    <property type="match status" value="1"/>
</dbReference>
<reference evidence="10 11" key="1">
    <citation type="journal article" date="2024" name="Science">
        <title>Giant polyketide synthase enzymes in the biosynthesis of giant marine polyether toxins.</title>
        <authorList>
            <person name="Fallon T.R."/>
            <person name="Shende V.V."/>
            <person name="Wierzbicki I.H."/>
            <person name="Pendleton A.L."/>
            <person name="Watervoot N.F."/>
            <person name="Auber R.P."/>
            <person name="Gonzalez D.J."/>
            <person name="Wisecaver J.H."/>
            <person name="Moore B.S."/>
        </authorList>
    </citation>
    <scope>NUCLEOTIDE SEQUENCE [LARGE SCALE GENOMIC DNA]</scope>
    <source>
        <strain evidence="10 11">12B1</strain>
    </source>
</reference>
<accession>A0AB34KB42</accession>
<gene>
    <name evidence="10" type="ORF">AB1Y20_001370</name>
</gene>
<evidence type="ECO:0000256" key="1">
    <source>
        <dbReference type="ARBA" id="ARBA00004870"/>
    </source>
</evidence>
<evidence type="ECO:0000256" key="4">
    <source>
        <dbReference type="ARBA" id="ARBA00022556"/>
    </source>
</evidence>
<dbReference type="GO" id="GO:0005524">
    <property type="term" value="F:ATP binding"/>
    <property type="evidence" value="ECO:0007669"/>
    <property type="project" value="UniProtKB-KW"/>
</dbReference>
<dbReference type="SUPFAM" id="SSF52540">
    <property type="entry name" value="P-loop containing nucleoside triphosphate hydrolases"/>
    <property type="match status" value="1"/>
</dbReference>
<keyword evidence="6" id="KW-0547">Nucleotide-binding</keyword>
<evidence type="ECO:0000313" key="10">
    <source>
        <dbReference type="EMBL" id="KAL1530468.1"/>
    </source>
</evidence>
<dbReference type="GO" id="GO:0005886">
    <property type="term" value="C:plasma membrane"/>
    <property type="evidence" value="ECO:0007669"/>
    <property type="project" value="TreeGrafter"/>
</dbReference>
<dbReference type="InterPro" id="IPR027417">
    <property type="entry name" value="P-loop_NTPase"/>
</dbReference>
<evidence type="ECO:0000256" key="5">
    <source>
        <dbReference type="ARBA" id="ARBA00022679"/>
    </source>
</evidence>
<dbReference type="AlphaFoldDB" id="A0AB34KB42"/>
<keyword evidence="9" id="KW-0443">Lipid metabolism</keyword>
<dbReference type="PANTHER" id="PTHR42724:SF1">
    <property type="entry name" value="TETRAACYLDISACCHARIDE 4'-KINASE, MITOCHONDRIAL-RELATED"/>
    <property type="match status" value="1"/>
</dbReference>
<evidence type="ECO:0000256" key="6">
    <source>
        <dbReference type="ARBA" id="ARBA00022741"/>
    </source>
</evidence>
<evidence type="ECO:0000256" key="2">
    <source>
        <dbReference type="ARBA" id="ARBA00012071"/>
    </source>
</evidence>
<name>A0AB34KB42_PRYPA</name>
<evidence type="ECO:0000256" key="3">
    <source>
        <dbReference type="ARBA" id="ARBA00022516"/>
    </source>
</evidence>
<dbReference type="Proteomes" id="UP001515480">
    <property type="component" value="Unassembled WGS sequence"/>
</dbReference>
<sequence>MVVVSPALWDTRSVRSTALLPLSALYACGIRIAETLAGPPRRAPVPVVCAGGALVGGSGKTPVALALARRLRLTQPALDVHFLSRGYPGSSRGPLRVELARHDAQRVGDEALLLARGGPTWVARRRIEGAVAASDAGAQLLVMDDGLQHHGIHRDLSFLCVDARYKTGNGRLLPAGPLREPFHKALARCEAVVAVMPSCSASPTQSGALDEERLRDELVAQPARSASSPRFDHSDAKSLTNALFLITTR</sequence>
<organism evidence="10 11">
    <name type="scientific">Prymnesium parvum</name>
    <name type="common">Toxic golden alga</name>
    <dbReference type="NCBI Taxonomy" id="97485"/>
    <lineage>
        <taxon>Eukaryota</taxon>
        <taxon>Haptista</taxon>
        <taxon>Haptophyta</taxon>
        <taxon>Prymnesiophyceae</taxon>
        <taxon>Prymnesiales</taxon>
        <taxon>Prymnesiaceae</taxon>
        <taxon>Prymnesium</taxon>
    </lineage>
</organism>
<proteinExistence type="inferred from homology"/>
<evidence type="ECO:0000256" key="9">
    <source>
        <dbReference type="ARBA" id="ARBA00023098"/>
    </source>
</evidence>
<evidence type="ECO:0000313" key="11">
    <source>
        <dbReference type="Proteomes" id="UP001515480"/>
    </source>
</evidence>
<keyword evidence="7" id="KW-0418">Kinase</keyword>
<keyword evidence="5" id="KW-0808">Transferase</keyword>
<dbReference type="Pfam" id="PF02606">
    <property type="entry name" value="LpxK"/>
    <property type="match status" value="1"/>
</dbReference>
<dbReference type="EMBL" id="JBGBPQ010000001">
    <property type="protein sequence ID" value="KAL1530468.1"/>
    <property type="molecule type" value="Genomic_DNA"/>
</dbReference>
<comment type="caution">
    <text evidence="10">The sequence shown here is derived from an EMBL/GenBank/DDBJ whole genome shotgun (WGS) entry which is preliminary data.</text>
</comment>
<keyword evidence="4" id="KW-0441">Lipid A biosynthesis</keyword>
<evidence type="ECO:0000256" key="7">
    <source>
        <dbReference type="ARBA" id="ARBA00022777"/>
    </source>
</evidence>
<dbReference type="PANTHER" id="PTHR42724">
    <property type="entry name" value="TETRAACYLDISACCHARIDE 4'-KINASE"/>
    <property type="match status" value="1"/>
</dbReference>
<dbReference type="EC" id="2.7.1.130" evidence="2"/>
<keyword evidence="8" id="KW-0067">ATP-binding</keyword>
<keyword evidence="3" id="KW-0444">Lipid biosynthesis</keyword>
<dbReference type="HAMAP" id="MF_00409">
    <property type="entry name" value="LpxK"/>
    <property type="match status" value="1"/>
</dbReference>
<keyword evidence="11" id="KW-1185">Reference proteome</keyword>
<dbReference type="GO" id="GO:0009029">
    <property type="term" value="F:lipid-A 4'-kinase activity"/>
    <property type="evidence" value="ECO:0007669"/>
    <property type="project" value="UniProtKB-EC"/>
</dbReference>
<protein>
    <recommendedName>
        <fullName evidence="2">tetraacyldisaccharide 4'-kinase</fullName>
        <ecNumber evidence="2">2.7.1.130</ecNumber>
    </recommendedName>
</protein>
<comment type="pathway">
    <text evidence="1">Glycolipid biosynthesis; lipid IV(A) biosynthesis; lipid IV(A) from (3R)-3-hydroxytetradecanoyl-[acyl-carrier-protein] and UDP-N-acetyl-alpha-D-glucosamine: step 6/6.</text>
</comment>